<organism evidence="9 10">
    <name type="scientific">Fulvivirga kasyanovii</name>
    <dbReference type="NCBI Taxonomy" id="396812"/>
    <lineage>
        <taxon>Bacteria</taxon>
        <taxon>Pseudomonadati</taxon>
        <taxon>Bacteroidota</taxon>
        <taxon>Cytophagia</taxon>
        <taxon>Cytophagales</taxon>
        <taxon>Fulvivirgaceae</taxon>
        <taxon>Fulvivirga</taxon>
    </lineage>
</organism>
<feature type="transmembrane region" description="Helical" evidence="7">
    <location>
        <begin position="418"/>
        <end position="445"/>
    </location>
</feature>
<dbReference type="PANTHER" id="PTHR33406">
    <property type="entry name" value="MEMBRANE PROTEIN MJ1562-RELATED"/>
    <property type="match status" value="1"/>
</dbReference>
<feature type="transmembrane region" description="Helical" evidence="7">
    <location>
        <begin position="293"/>
        <end position="311"/>
    </location>
</feature>
<comment type="caution">
    <text evidence="9">The sequence shown here is derived from an EMBL/GenBank/DDBJ whole genome shotgun (WGS) entry which is preliminary data.</text>
</comment>
<proteinExistence type="inferred from homology"/>
<gene>
    <name evidence="9" type="ORF">E1163_29780</name>
</gene>
<dbReference type="Pfam" id="PF03176">
    <property type="entry name" value="MMPL"/>
    <property type="match status" value="2"/>
</dbReference>
<accession>A0ABW9RY59</accession>
<feature type="transmembrane region" description="Helical" evidence="7">
    <location>
        <begin position="799"/>
        <end position="819"/>
    </location>
</feature>
<evidence type="ECO:0000256" key="3">
    <source>
        <dbReference type="ARBA" id="ARBA00022475"/>
    </source>
</evidence>
<evidence type="ECO:0000256" key="6">
    <source>
        <dbReference type="ARBA" id="ARBA00023136"/>
    </source>
</evidence>
<sequence>MSKNPKPHFLESVTDMVRKRRLIIWLAFVAITVFTFLGIPKTKFDMTIEGWFKENDPVLVAMDEFKAQFGSNEGVYIVYKPEDGDVFSPKSLETVKGIYEDIIAEKYASDSTQLKHIVKVNTILNAQLLMADGDVLVSRQLIGENIPGTQAEIEELRKLAQTQRSFPLLFFSKDMKYGGILIETDYGTELIEDEEGTSGDPEGEVAEAPEELAMDELEALDELVVEDFSEAEVKKTEERVRFKHADLSELVPLMEEINAILYKPEYKEHFDYYAVGNAPLAYEQQTIASSEAGPIYMGLLLIIAVLLWFFVRSFSAVVWSLLIVIVSAVWTIGLAGWMEVEVTVFLMLTVMLILTIGVCDASHIFSGFLFFRNQGYDRRTSVEKVFKSTNKAITLTALTSIIGMLACLIIPIPRIQVFGIMSAAGVAFACILTIFLLPLMLDAWAPGLPDKAKKKKFTFTSGKYIPNFSLFLQRRLDNVLSVVGKNPVGIIFFFLIVLGLTIYGTTMLKVDTNIANQFVEGNPYRESARIIDEKMMGSLNMEIYLDLDKANAFENPFVLKKIDELQRTLEKNYSEVVVSTSSLVEVVKKANQTLNEGREDMYVIPDEQNVLAQTLFMFNMANPEDRRKQVSDNYSKSHISVQLYNVGSHKYMKVYERMHKDIDATIAELKQQYPDTKVSITGALPMNMKFVQIIAGNGLQNIIVVLITITIVLMFVFGSLQGGLIAIIPNLIPSMLTLGLLGLTGNSVDIDILLLLPVVVGISVDDTVHFISRYKDKLKAEDGDIKSALHHTIKEVGQAATFTSLVLGLGFGILSFSAMQGTANVGKFGSIAIFSALMCDLFLLPALILVFKPKFQKKAKMKLQGEMVVQK</sequence>
<name>A0ABW9RY59_9BACT</name>
<protein>
    <recommendedName>
        <fullName evidence="8">SSD domain-containing protein</fullName>
    </recommendedName>
</protein>
<comment type="similarity">
    <text evidence="2">Belongs to the resistance-nodulation-cell division (RND) (TC 2.A.6) family. MmpL subfamily.</text>
</comment>
<evidence type="ECO:0000256" key="1">
    <source>
        <dbReference type="ARBA" id="ARBA00004651"/>
    </source>
</evidence>
<feature type="domain" description="SSD" evidence="8">
    <location>
        <begin position="320"/>
        <end position="443"/>
    </location>
</feature>
<keyword evidence="4 7" id="KW-0812">Transmembrane</keyword>
<evidence type="ECO:0000313" key="10">
    <source>
        <dbReference type="Proteomes" id="UP000798808"/>
    </source>
</evidence>
<evidence type="ECO:0000313" key="9">
    <source>
        <dbReference type="EMBL" id="MTI29189.1"/>
    </source>
</evidence>
<feature type="transmembrane region" description="Helical" evidence="7">
    <location>
        <begin position="752"/>
        <end position="771"/>
    </location>
</feature>
<reference evidence="9 10" key="1">
    <citation type="submission" date="2019-02" db="EMBL/GenBank/DDBJ databases">
        <authorList>
            <person name="Goldberg S.R."/>
            <person name="Haltli B.A."/>
            <person name="Correa H."/>
            <person name="Russell K.G."/>
        </authorList>
    </citation>
    <scope>NUCLEOTIDE SEQUENCE [LARGE SCALE GENOMIC DNA]</scope>
    <source>
        <strain evidence="9 10">JCM 16186</strain>
    </source>
</reference>
<dbReference type="Proteomes" id="UP000798808">
    <property type="component" value="Unassembled WGS sequence"/>
</dbReference>
<dbReference type="InterPro" id="IPR050545">
    <property type="entry name" value="Mycobact_MmpL"/>
</dbReference>
<evidence type="ECO:0000259" key="8">
    <source>
        <dbReference type="PROSITE" id="PS50156"/>
    </source>
</evidence>
<feature type="transmembrane region" description="Helical" evidence="7">
    <location>
        <begin position="21"/>
        <end position="39"/>
    </location>
</feature>
<evidence type="ECO:0000256" key="5">
    <source>
        <dbReference type="ARBA" id="ARBA00022989"/>
    </source>
</evidence>
<evidence type="ECO:0000256" key="2">
    <source>
        <dbReference type="ARBA" id="ARBA00010157"/>
    </source>
</evidence>
<comment type="subcellular location">
    <subcellularLocation>
        <location evidence="1">Cell membrane</location>
        <topology evidence="1">Multi-pass membrane protein</topology>
    </subcellularLocation>
</comment>
<dbReference type="InterPro" id="IPR000731">
    <property type="entry name" value="SSD"/>
</dbReference>
<dbReference type="EMBL" id="SMLW01000680">
    <property type="protein sequence ID" value="MTI29189.1"/>
    <property type="molecule type" value="Genomic_DNA"/>
</dbReference>
<feature type="transmembrane region" description="Helical" evidence="7">
    <location>
        <begin position="318"/>
        <end position="338"/>
    </location>
</feature>
<dbReference type="SUPFAM" id="SSF82866">
    <property type="entry name" value="Multidrug efflux transporter AcrB transmembrane domain"/>
    <property type="match status" value="2"/>
</dbReference>
<dbReference type="InterPro" id="IPR004869">
    <property type="entry name" value="MMPL_dom"/>
</dbReference>
<dbReference type="RefSeq" id="WP_155177454.1">
    <property type="nucleotide sequence ID" value="NZ_BAAAFL010000029.1"/>
</dbReference>
<evidence type="ECO:0000256" key="7">
    <source>
        <dbReference type="SAM" id="Phobius"/>
    </source>
</evidence>
<feature type="transmembrane region" description="Helical" evidence="7">
    <location>
        <begin position="344"/>
        <end position="371"/>
    </location>
</feature>
<keyword evidence="3" id="KW-1003">Cell membrane</keyword>
<dbReference type="PROSITE" id="PS50156">
    <property type="entry name" value="SSD"/>
    <property type="match status" value="2"/>
</dbReference>
<feature type="transmembrane region" description="Helical" evidence="7">
    <location>
        <begin position="488"/>
        <end position="508"/>
    </location>
</feature>
<keyword evidence="10" id="KW-1185">Reference proteome</keyword>
<dbReference type="Gene3D" id="1.20.1640.10">
    <property type="entry name" value="Multidrug efflux transporter AcrB transmembrane domain"/>
    <property type="match status" value="2"/>
</dbReference>
<dbReference type="PANTHER" id="PTHR33406:SF6">
    <property type="entry name" value="MEMBRANE PROTEIN YDGH-RELATED"/>
    <property type="match status" value="1"/>
</dbReference>
<keyword evidence="6 7" id="KW-0472">Membrane</keyword>
<keyword evidence="5 7" id="KW-1133">Transmembrane helix</keyword>
<feature type="transmembrane region" description="Helical" evidence="7">
    <location>
        <begin position="831"/>
        <end position="851"/>
    </location>
</feature>
<evidence type="ECO:0000256" key="4">
    <source>
        <dbReference type="ARBA" id="ARBA00022692"/>
    </source>
</evidence>
<feature type="transmembrane region" description="Helical" evidence="7">
    <location>
        <begin position="702"/>
        <end position="732"/>
    </location>
</feature>
<feature type="transmembrane region" description="Helical" evidence="7">
    <location>
        <begin position="392"/>
        <end position="412"/>
    </location>
</feature>
<feature type="domain" description="SSD" evidence="8">
    <location>
        <begin position="723"/>
        <end position="850"/>
    </location>
</feature>